<proteinExistence type="predicted"/>
<dbReference type="PROSITE" id="PS51382">
    <property type="entry name" value="SPX"/>
    <property type="match status" value="1"/>
</dbReference>
<sequence>MKKFEAYYQQCLIPEWAANYIDYGLLKDKLRSFYDRRQQLNDLLKNEDGLTEEAFSRLTGVVEDDYDLTLTGYFQYVDSDVGCSCRGFGSDSGLVDKEDALLRLSILERKEFSTLLEEQISKTAEFYTYTLITRVDKLIALNDLEEASSLLLETLAFACTNTITFRQLLIRYDAFCRTFDGMVLDEWHLQRSVLEQDHPVHQMFNLEGVDELETRVVIGIQTQYESRESKGLQQQEEGGGDGITKIQVFTTQVKSFLFLFEKTDQSLAKAVSGHVVFRDRLLAFGVKMRQYFLFGSQNQGLLNEPTSVAMRGRHFKKEIKVIGKWRQTKNFAHFNVDEDKNSFRKNLREIRPENRFPLFLNLLSCFLFMMNNYIIEPSSAYYAEALGSSDALAGIMIGMAPWFALTSAVGYSMWTNHSYKQPIMCTGMLLCVGNLLYANAYSYGSLSMCLVGRAITGLGAPRIINRRYVADATPFSLRTAASAAFAMATALGAALGPGMAILLDRMEEFQFYLPFLNVQYFNGMTGPGYFMALNWLTYTIIIAFFFGEPTRSGLEELKAREKAEVDVADSRRDSLLSREESSSNNVGVGFAIVTVSQAGISLDEILDKSDSLSVDGDDSVSCNSYESDLGTLSLDRSYQSNLNQTVPVKHRRCCSCFQHMTVPVVLCMVIIFMKRIALESIVGSTSVVTKNRYGWSITNVGTLDLINGIVVIPMSIFSGYLSTFREDRYLAICFLSVTMVGMMLLIDPTDVINHNDTDTYNEGVFMSTGSIKYVVGSIIAFTGIECCESYIASLMSKVVPFALAKGTFNAGLLETLVGTGGRATGDLFITLMGLISIRNLLNLLVIPGATLIAMSILLIRWNYNLLGV</sequence>
<dbReference type="RefSeq" id="XP_002286497.1">
    <property type="nucleotide sequence ID" value="XM_002286461.1"/>
</dbReference>
<dbReference type="EMBL" id="CM000638">
    <property type="protein sequence ID" value="EED96138.1"/>
    <property type="molecule type" value="Genomic_DNA"/>
</dbReference>
<feature type="transmembrane region" description="Helical" evidence="5">
    <location>
        <begin position="729"/>
        <end position="746"/>
    </location>
</feature>
<evidence type="ECO:0000256" key="5">
    <source>
        <dbReference type="SAM" id="Phobius"/>
    </source>
</evidence>
<dbReference type="Proteomes" id="UP000001449">
    <property type="component" value="Chromosome 1"/>
</dbReference>
<dbReference type="GO" id="GO:0022857">
    <property type="term" value="F:transmembrane transporter activity"/>
    <property type="evidence" value="ECO:0000318"/>
    <property type="project" value="GO_Central"/>
</dbReference>
<dbReference type="PANTHER" id="PTHR23510:SF64">
    <property type="entry name" value="INNER MEMBRANE TRANSPORT PROTEIN YAJR"/>
    <property type="match status" value="1"/>
</dbReference>
<reference evidence="7 8" key="2">
    <citation type="journal article" date="2008" name="Nature">
        <title>The Phaeodactylum genome reveals the evolutionary history of diatom genomes.</title>
        <authorList>
            <person name="Bowler C."/>
            <person name="Allen A.E."/>
            <person name="Badger J.H."/>
            <person name="Grimwood J."/>
            <person name="Jabbari K."/>
            <person name="Kuo A."/>
            <person name="Maheswari U."/>
            <person name="Martens C."/>
            <person name="Maumus F."/>
            <person name="Otillar R.P."/>
            <person name="Rayko E."/>
            <person name="Salamov A."/>
            <person name="Vandepoele K."/>
            <person name="Beszteri B."/>
            <person name="Gruber A."/>
            <person name="Heijde M."/>
            <person name="Katinka M."/>
            <person name="Mock T."/>
            <person name="Valentin K."/>
            <person name="Verret F."/>
            <person name="Berges J.A."/>
            <person name="Brownlee C."/>
            <person name="Cadoret J.P."/>
            <person name="Chiovitti A."/>
            <person name="Choi C.J."/>
            <person name="Coesel S."/>
            <person name="De Martino A."/>
            <person name="Detter J.C."/>
            <person name="Durkin C."/>
            <person name="Falciatore A."/>
            <person name="Fournet J."/>
            <person name="Haruta M."/>
            <person name="Huysman M.J."/>
            <person name="Jenkins B.D."/>
            <person name="Jiroutova K."/>
            <person name="Jorgensen R.E."/>
            <person name="Joubert Y."/>
            <person name="Kaplan A."/>
            <person name="Kroger N."/>
            <person name="Kroth P.G."/>
            <person name="La Roche J."/>
            <person name="Lindquist E."/>
            <person name="Lommer M."/>
            <person name="Martin-Jezequel V."/>
            <person name="Lopez P.J."/>
            <person name="Lucas S."/>
            <person name="Mangogna M."/>
            <person name="McGinnis K."/>
            <person name="Medlin L.K."/>
            <person name="Montsant A."/>
            <person name="Oudot-Le Secq M.P."/>
            <person name="Napoli C."/>
            <person name="Obornik M."/>
            <person name="Parker M.S."/>
            <person name="Petit J.L."/>
            <person name="Porcel B.M."/>
            <person name="Poulsen N."/>
            <person name="Robison M."/>
            <person name="Rychlewski L."/>
            <person name="Rynearson T.A."/>
            <person name="Schmutz J."/>
            <person name="Shapiro H."/>
            <person name="Siaut M."/>
            <person name="Stanley M."/>
            <person name="Sussman M.R."/>
            <person name="Taylor A.R."/>
            <person name="Vardi A."/>
            <person name="von Dassow P."/>
            <person name="Vyverman W."/>
            <person name="Willis A."/>
            <person name="Wyrwicz L.S."/>
            <person name="Rokhsar D.S."/>
            <person name="Weissenbach J."/>
            <person name="Armbrust E.V."/>
            <person name="Green B.R."/>
            <person name="Van de Peer Y."/>
            <person name="Grigoriev I.V."/>
        </authorList>
    </citation>
    <scope>NUCLEOTIDE SEQUENCE [LARGE SCALE GENOMIC DNA]</scope>
    <source>
        <strain evidence="7 8">CCMP1335</strain>
    </source>
</reference>
<feature type="transmembrane region" description="Helical" evidence="5">
    <location>
        <begin position="356"/>
        <end position="375"/>
    </location>
</feature>
<dbReference type="AlphaFoldDB" id="B8BSK0"/>
<dbReference type="HOGENOM" id="CLU_330538_0_0_1"/>
<dbReference type="SUPFAM" id="SSF103473">
    <property type="entry name" value="MFS general substrate transporter"/>
    <property type="match status" value="1"/>
</dbReference>
<feature type="transmembrane region" description="Helical" evidence="5">
    <location>
        <begin position="395"/>
        <end position="414"/>
    </location>
</feature>
<feature type="transmembrane region" description="Helical" evidence="5">
    <location>
        <begin position="656"/>
        <end position="673"/>
    </location>
</feature>
<name>B8BSK0_THAPS</name>
<keyword evidence="4 5" id="KW-0472">Membrane</keyword>
<feature type="transmembrane region" description="Helical" evidence="5">
    <location>
        <begin position="528"/>
        <end position="547"/>
    </location>
</feature>
<protein>
    <recommendedName>
        <fullName evidence="6">SPX domain-containing protein</fullName>
    </recommendedName>
</protein>
<feature type="transmembrane region" description="Helical" evidence="5">
    <location>
        <begin position="693"/>
        <end position="717"/>
    </location>
</feature>
<evidence type="ECO:0000259" key="6">
    <source>
        <dbReference type="PROSITE" id="PS51382"/>
    </source>
</evidence>
<feature type="domain" description="SPX" evidence="6">
    <location>
        <begin position="2"/>
        <end position="274"/>
    </location>
</feature>
<evidence type="ECO:0000256" key="4">
    <source>
        <dbReference type="ARBA" id="ARBA00023136"/>
    </source>
</evidence>
<evidence type="ECO:0000256" key="2">
    <source>
        <dbReference type="ARBA" id="ARBA00022692"/>
    </source>
</evidence>
<feature type="transmembrane region" description="Helical" evidence="5">
    <location>
        <begin position="840"/>
        <end position="863"/>
    </location>
</feature>
<dbReference type="InterPro" id="IPR004331">
    <property type="entry name" value="SPX_dom"/>
</dbReference>
<evidence type="ECO:0000256" key="3">
    <source>
        <dbReference type="ARBA" id="ARBA00022989"/>
    </source>
</evidence>
<dbReference type="InterPro" id="IPR036259">
    <property type="entry name" value="MFS_trans_sf"/>
</dbReference>
<feature type="transmembrane region" description="Helical" evidence="5">
    <location>
        <begin position="481"/>
        <end position="503"/>
    </location>
</feature>
<dbReference type="PANTHER" id="PTHR23510">
    <property type="entry name" value="INNER MEMBRANE TRANSPORT PROTEIN YAJR"/>
    <property type="match status" value="1"/>
</dbReference>
<dbReference type="Pfam" id="PF07690">
    <property type="entry name" value="MFS_1"/>
    <property type="match status" value="1"/>
</dbReference>
<dbReference type="KEGG" id="tps:THAPSDRAFT_2010"/>
<dbReference type="InParanoid" id="B8BSK0"/>
<accession>B8BSK0</accession>
<keyword evidence="3 5" id="KW-1133">Transmembrane helix</keyword>
<organism evidence="7 8">
    <name type="scientific">Thalassiosira pseudonana</name>
    <name type="common">Marine diatom</name>
    <name type="synonym">Cyclotella nana</name>
    <dbReference type="NCBI Taxonomy" id="35128"/>
    <lineage>
        <taxon>Eukaryota</taxon>
        <taxon>Sar</taxon>
        <taxon>Stramenopiles</taxon>
        <taxon>Ochrophyta</taxon>
        <taxon>Bacillariophyta</taxon>
        <taxon>Coscinodiscophyceae</taxon>
        <taxon>Thalassiosirophycidae</taxon>
        <taxon>Thalassiosirales</taxon>
        <taxon>Thalassiosiraceae</taxon>
        <taxon>Thalassiosira</taxon>
    </lineage>
</organism>
<dbReference type="GeneID" id="7445468"/>
<feature type="transmembrane region" description="Helical" evidence="5">
    <location>
        <begin position="766"/>
        <end position="787"/>
    </location>
</feature>
<gene>
    <name evidence="7" type="ORF">THAPSDRAFT_2010</name>
</gene>
<keyword evidence="2 5" id="KW-0812">Transmembrane</keyword>
<dbReference type="Gene3D" id="1.20.1250.20">
    <property type="entry name" value="MFS general substrate transporter like domains"/>
    <property type="match status" value="1"/>
</dbReference>
<keyword evidence="8" id="KW-1185">Reference proteome</keyword>
<evidence type="ECO:0000313" key="7">
    <source>
        <dbReference type="EMBL" id="EED96138.1"/>
    </source>
</evidence>
<comment type="subcellular location">
    <subcellularLocation>
        <location evidence="1">Membrane</location>
        <topology evidence="1">Multi-pass membrane protein</topology>
    </subcellularLocation>
</comment>
<reference evidence="7 8" key="1">
    <citation type="journal article" date="2004" name="Science">
        <title>The genome of the diatom Thalassiosira pseudonana: ecology, evolution, and metabolism.</title>
        <authorList>
            <person name="Armbrust E.V."/>
            <person name="Berges J.A."/>
            <person name="Bowler C."/>
            <person name="Green B.R."/>
            <person name="Martinez D."/>
            <person name="Putnam N.H."/>
            <person name="Zhou S."/>
            <person name="Allen A.E."/>
            <person name="Apt K.E."/>
            <person name="Bechner M."/>
            <person name="Brzezinski M.A."/>
            <person name="Chaal B.K."/>
            <person name="Chiovitti A."/>
            <person name="Davis A.K."/>
            <person name="Demarest M.S."/>
            <person name="Detter J.C."/>
            <person name="Glavina T."/>
            <person name="Goodstein D."/>
            <person name="Hadi M.Z."/>
            <person name="Hellsten U."/>
            <person name="Hildebrand M."/>
            <person name="Jenkins B.D."/>
            <person name="Jurka J."/>
            <person name="Kapitonov V.V."/>
            <person name="Kroger N."/>
            <person name="Lau W.W."/>
            <person name="Lane T.W."/>
            <person name="Larimer F.W."/>
            <person name="Lippmeier J.C."/>
            <person name="Lucas S."/>
            <person name="Medina M."/>
            <person name="Montsant A."/>
            <person name="Obornik M."/>
            <person name="Parker M.S."/>
            <person name="Palenik B."/>
            <person name="Pazour G.J."/>
            <person name="Richardson P.M."/>
            <person name="Rynearson T.A."/>
            <person name="Saito M.A."/>
            <person name="Schwartz D.C."/>
            <person name="Thamatrakoln K."/>
            <person name="Valentin K."/>
            <person name="Vardi A."/>
            <person name="Wilkerson F.P."/>
            <person name="Rokhsar D.S."/>
        </authorList>
    </citation>
    <scope>NUCLEOTIDE SEQUENCE [LARGE SCALE GENOMIC DNA]</scope>
    <source>
        <strain evidence="7 8">CCMP1335</strain>
    </source>
</reference>
<dbReference type="GO" id="GO:0016020">
    <property type="term" value="C:membrane"/>
    <property type="evidence" value="ECO:0000318"/>
    <property type="project" value="GO_Central"/>
</dbReference>
<dbReference type="InterPro" id="IPR051068">
    <property type="entry name" value="MFS_Domain-Containing_Protein"/>
</dbReference>
<dbReference type="InterPro" id="IPR011701">
    <property type="entry name" value="MFS"/>
</dbReference>
<dbReference type="eggNOG" id="KOG2325">
    <property type="taxonomic scope" value="Eukaryota"/>
</dbReference>
<evidence type="ECO:0000313" key="8">
    <source>
        <dbReference type="Proteomes" id="UP000001449"/>
    </source>
</evidence>
<dbReference type="OMA" id="FAFCAIN"/>
<evidence type="ECO:0000256" key="1">
    <source>
        <dbReference type="ARBA" id="ARBA00004141"/>
    </source>
</evidence>
<dbReference type="PaxDb" id="35128-Thaps2010"/>